<proteinExistence type="predicted"/>
<dbReference type="RefSeq" id="WP_183855594.1">
    <property type="nucleotide sequence ID" value="NZ_JACHOO010000004.1"/>
</dbReference>
<evidence type="ECO:0000313" key="1">
    <source>
        <dbReference type="EMBL" id="MBB5753098.1"/>
    </source>
</evidence>
<dbReference type="Pfam" id="PF10636">
    <property type="entry name" value="hemP"/>
    <property type="match status" value="1"/>
</dbReference>
<accession>A0A7W9L206</accession>
<dbReference type="Gene3D" id="2.10.70.10">
    <property type="entry name" value="Complement Module, domain 1"/>
    <property type="match status" value="1"/>
</dbReference>
<dbReference type="InterPro" id="IPR019600">
    <property type="entry name" value="Hemin_uptake_protein_HemP"/>
</dbReference>
<keyword evidence="2" id="KW-1185">Reference proteome</keyword>
<reference evidence="1 2" key="1">
    <citation type="submission" date="2020-08" db="EMBL/GenBank/DDBJ databases">
        <title>Genomic Encyclopedia of Type Strains, Phase IV (KMG-IV): sequencing the most valuable type-strain genomes for metagenomic binning, comparative biology and taxonomic classification.</title>
        <authorList>
            <person name="Goeker M."/>
        </authorList>
    </citation>
    <scope>NUCLEOTIDE SEQUENCE [LARGE SCALE GENOMIC DNA]</scope>
    <source>
        <strain evidence="1 2">DSM 16268</strain>
    </source>
</reference>
<sequence>MAEPDRSKGDGAPLRSVTSEALLAGERELAIHHGPAEYRLRVTRAGKLILTKAPAGPVPAFGRTGDPAL</sequence>
<evidence type="ECO:0000313" key="2">
    <source>
        <dbReference type="Proteomes" id="UP000523821"/>
    </source>
</evidence>
<name>A0A7W9L206_9HYPH</name>
<dbReference type="EMBL" id="JACHOO010000004">
    <property type="protein sequence ID" value="MBB5753098.1"/>
    <property type="molecule type" value="Genomic_DNA"/>
</dbReference>
<organism evidence="1 2">
    <name type="scientific">Prosthecomicrobium pneumaticum</name>
    <dbReference type="NCBI Taxonomy" id="81895"/>
    <lineage>
        <taxon>Bacteria</taxon>
        <taxon>Pseudomonadati</taxon>
        <taxon>Pseudomonadota</taxon>
        <taxon>Alphaproteobacteria</taxon>
        <taxon>Hyphomicrobiales</taxon>
        <taxon>Kaistiaceae</taxon>
        <taxon>Prosthecomicrobium</taxon>
    </lineage>
</organism>
<dbReference type="Proteomes" id="UP000523821">
    <property type="component" value="Unassembled WGS sequence"/>
</dbReference>
<comment type="caution">
    <text evidence="1">The sequence shown here is derived from an EMBL/GenBank/DDBJ whole genome shotgun (WGS) entry which is preliminary data.</text>
</comment>
<protein>
    <submittedName>
        <fullName evidence="1">Hemin uptake protein HemP</fullName>
    </submittedName>
</protein>
<gene>
    <name evidence="1" type="ORF">GGQ63_002164</name>
</gene>
<dbReference type="AlphaFoldDB" id="A0A7W9L206"/>